<evidence type="ECO:0000313" key="1">
    <source>
        <dbReference type="EMBL" id="MBC8562329.1"/>
    </source>
</evidence>
<protein>
    <submittedName>
        <fullName evidence="1">Uncharacterized protein</fullName>
    </submittedName>
</protein>
<reference evidence="1 2" key="1">
    <citation type="submission" date="2020-08" db="EMBL/GenBank/DDBJ databases">
        <title>Genome public.</title>
        <authorList>
            <person name="Liu C."/>
            <person name="Sun Q."/>
        </authorList>
    </citation>
    <scope>NUCLEOTIDE SEQUENCE [LARGE SCALE GENOMIC DNA]</scope>
    <source>
        <strain evidence="1 2">NSJ-37</strain>
    </source>
</reference>
<dbReference type="RefSeq" id="WP_249297755.1">
    <property type="nucleotide sequence ID" value="NZ_JACRSX010000006.1"/>
</dbReference>
<sequence length="139" mass="15540">MKETYKMRRWISLCLIIILTVSGMCFERVKTDPDFGVSVSASPDILRTLQVQNAEQDMCSPDQLGDSMLRGSTEVLRRTVSGQKNRIFSRIRSLIRLTATLCGLPDTVFFREASITASSIITYGSVIITYIHQQDGSKG</sequence>
<proteinExistence type="predicted"/>
<keyword evidence="2" id="KW-1185">Reference proteome</keyword>
<name>A0ABR7N1F1_9FIRM</name>
<gene>
    <name evidence="1" type="ORF">H8704_06750</name>
</gene>
<dbReference type="Proteomes" id="UP000606193">
    <property type="component" value="Unassembled WGS sequence"/>
</dbReference>
<evidence type="ECO:0000313" key="2">
    <source>
        <dbReference type="Proteomes" id="UP000606193"/>
    </source>
</evidence>
<dbReference type="EMBL" id="JACRSX010000006">
    <property type="protein sequence ID" value="MBC8562329.1"/>
    <property type="molecule type" value="Genomic_DNA"/>
</dbReference>
<comment type="caution">
    <text evidence="1">The sequence shown here is derived from an EMBL/GenBank/DDBJ whole genome shotgun (WGS) entry which is preliminary data.</text>
</comment>
<organism evidence="1 2">
    <name type="scientific">Jutongia huaianensis</name>
    <dbReference type="NCBI Taxonomy" id="2763668"/>
    <lineage>
        <taxon>Bacteria</taxon>
        <taxon>Bacillati</taxon>
        <taxon>Bacillota</taxon>
        <taxon>Clostridia</taxon>
        <taxon>Lachnospirales</taxon>
        <taxon>Lachnospiraceae</taxon>
        <taxon>Jutongia</taxon>
    </lineage>
</organism>
<accession>A0ABR7N1F1</accession>